<dbReference type="UniPathway" id="UPA00378"/>
<sequence length="332" mass="36521">MDSLKTLLLASCSLLALTRSVARTLEAVKSGGPAGEIFVRTSLETVLTSLGFKIDVADHDMSFAAYSNQALGAKCNYYRFVPSEMGHCLLSACGTLALFEDFLHNGPMDMDRESAKWHADGAALQSSADPGGEREQRLSAFPTNFGGSFLGFFYSNQTLSKAMEASKKRVVVMNETAGNASSTDGQQLRGVVWGKKPEYLEKGQGIISAVLEKCELVSFLPQMGLGDPLSGPSALDAMMVGAMYLNPSFPNKNSDYPEELKSFYTSQHPYMAEHGGAYVCSFNMISRSEPDQAQLYQCVERALRSKLEPQIPRHFTREEYESRVRSIFARYL</sequence>
<evidence type="ECO:0000313" key="17">
    <source>
        <dbReference type="EnsemblProtists" id="EKX33613"/>
    </source>
</evidence>
<evidence type="ECO:0000256" key="11">
    <source>
        <dbReference type="ARBA" id="ARBA00023136"/>
    </source>
</evidence>
<evidence type="ECO:0000256" key="9">
    <source>
        <dbReference type="ARBA" id="ARBA00022989"/>
    </source>
</evidence>
<dbReference type="GO" id="GO:0030144">
    <property type="term" value="F:alpha-1,6-mannosylglycoprotein 6-beta-N-acetylglucosaminyltransferase activity"/>
    <property type="evidence" value="ECO:0007669"/>
    <property type="project" value="UniProtKB-EC"/>
</dbReference>
<dbReference type="OrthoDB" id="205095at2759"/>
<evidence type="ECO:0000256" key="4">
    <source>
        <dbReference type="ARBA" id="ARBA00012671"/>
    </source>
</evidence>
<dbReference type="EC" id="2.4.1.155" evidence="4"/>
<evidence type="ECO:0000256" key="6">
    <source>
        <dbReference type="ARBA" id="ARBA00022679"/>
    </source>
</evidence>
<dbReference type="HOGENOM" id="CLU_837950_0_0_1"/>
<keyword evidence="5" id="KW-0328">Glycosyltransferase</keyword>
<protein>
    <recommendedName>
        <fullName evidence="4">alpha-1,6-mannosyl-glycoprotein 6-beta-N-acetylglucosaminyltransferase</fullName>
        <ecNumber evidence="4">2.4.1.155</ecNumber>
    </recommendedName>
</protein>
<evidence type="ECO:0000256" key="10">
    <source>
        <dbReference type="ARBA" id="ARBA00023034"/>
    </source>
</evidence>
<dbReference type="InterPro" id="IPR052105">
    <property type="entry name" value="MGAT5_Glycosyltransferase"/>
</dbReference>
<comment type="similarity">
    <text evidence="3">Belongs to the glycosyltransferase 18 family.</text>
</comment>
<evidence type="ECO:0000256" key="1">
    <source>
        <dbReference type="ARBA" id="ARBA00004323"/>
    </source>
</evidence>
<keyword evidence="12" id="KW-0325">Glycoprotein</keyword>
<name>L1IBK0_GUITC</name>
<dbReference type="Proteomes" id="UP000011087">
    <property type="component" value="Unassembled WGS sequence"/>
</dbReference>
<keyword evidence="11" id="KW-0472">Membrane</keyword>
<evidence type="ECO:0000259" key="15">
    <source>
        <dbReference type="Pfam" id="PF15024"/>
    </source>
</evidence>
<dbReference type="EMBL" id="JH993135">
    <property type="protein sequence ID" value="EKX33613.1"/>
    <property type="molecule type" value="Genomic_DNA"/>
</dbReference>
<keyword evidence="6" id="KW-0808">Transferase</keyword>
<feature type="signal peptide" evidence="14">
    <location>
        <begin position="1"/>
        <end position="22"/>
    </location>
</feature>
<evidence type="ECO:0000313" key="18">
    <source>
        <dbReference type="Proteomes" id="UP000011087"/>
    </source>
</evidence>
<comment type="pathway">
    <text evidence="2">Protein modification; protein glycosylation.</text>
</comment>
<evidence type="ECO:0000313" key="16">
    <source>
        <dbReference type="EMBL" id="EKX33613.1"/>
    </source>
</evidence>
<evidence type="ECO:0000256" key="13">
    <source>
        <dbReference type="ARBA" id="ARBA00048243"/>
    </source>
</evidence>
<dbReference type="GeneID" id="17290342"/>
<dbReference type="PaxDb" id="55529-EKX33613"/>
<keyword evidence="7" id="KW-0812">Transmembrane</keyword>
<dbReference type="EnsemblProtists" id="EKX33613">
    <property type="protein sequence ID" value="EKX33613"/>
    <property type="gene ID" value="GUITHDRAFT_147789"/>
</dbReference>
<feature type="chain" id="PRO_5008769829" description="alpha-1,6-mannosyl-glycoprotein 6-beta-N-acetylglucosaminyltransferase" evidence="14">
    <location>
        <begin position="23"/>
        <end position="332"/>
    </location>
</feature>
<evidence type="ECO:0000256" key="7">
    <source>
        <dbReference type="ARBA" id="ARBA00022692"/>
    </source>
</evidence>
<proteinExistence type="inferred from homology"/>
<gene>
    <name evidence="16" type="ORF">GUITHDRAFT_147789</name>
</gene>
<comment type="subcellular location">
    <subcellularLocation>
        <location evidence="1">Golgi apparatus membrane</location>
        <topology evidence="1">Single-pass type II membrane protein</topology>
    </subcellularLocation>
</comment>
<dbReference type="AlphaFoldDB" id="L1IBK0"/>
<dbReference type="PANTHER" id="PTHR15075">
    <property type="entry name" value="ALPHA-MANNOSIDE BETA-1,6-N-ACETYLGLUCOSAMINYLTRANSFERASE"/>
    <property type="match status" value="1"/>
</dbReference>
<reference evidence="16 18" key="1">
    <citation type="journal article" date="2012" name="Nature">
        <title>Algal genomes reveal evolutionary mosaicism and the fate of nucleomorphs.</title>
        <authorList>
            <consortium name="DOE Joint Genome Institute"/>
            <person name="Curtis B.A."/>
            <person name="Tanifuji G."/>
            <person name="Burki F."/>
            <person name="Gruber A."/>
            <person name="Irimia M."/>
            <person name="Maruyama S."/>
            <person name="Arias M.C."/>
            <person name="Ball S.G."/>
            <person name="Gile G.H."/>
            <person name="Hirakawa Y."/>
            <person name="Hopkins J.F."/>
            <person name="Kuo A."/>
            <person name="Rensing S.A."/>
            <person name="Schmutz J."/>
            <person name="Symeonidi A."/>
            <person name="Elias M."/>
            <person name="Eveleigh R.J."/>
            <person name="Herman E.K."/>
            <person name="Klute M.J."/>
            <person name="Nakayama T."/>
            <person name="Obornik M."/>
            <person name="Reyes-Prieto A."/>
            <person name="Armbrust E.V."/>
            <person name="Aves S.J."/>
            <person name="Beiko R.G."/>
            <person name="Coutinho P."/>
            <person name="Dacks J.B."/>
            <person name="Durnford D.G."/>
            <person name="Fast N.M."/>
            <person name="Green B.R."/>
            <person name="Grisdale C.J."/>
            <person name="Hempel F."/>
            <person name="Henrissat B."/>
            <person name="Hoppner M.P."/>
            <person name="Ishida K."/>
            <person name="Kim E."/>
            <person name="Koreny L."/>
            <person name="Kroth P.G."/>
            <person name="Liu Y."/>
            <person name="Malik S.B."/>
            <person name="Maier U.G."/>
            <person name="McRose D."/>
            <person name="Mock T."/>
            <person name="Neilson J.A."/>
            <person name="Onodera N.T."/>
            <person name="Poole A.M."/>
            <person name="Pritham E.J."/>
            <person name="Richards T.A."/>
            <person name="Rocap G."/>
            <person name="Roy S.W."/>
            <person name="Sarai C."/>
            <person name="Schaack S."/>
            <person name="Shirato S."/>
            <person name="Slamovits C.H."/>
            <person name="Spencer D.F."/>
            <person name="Suzuki S."/>
            <person name="Worden A.Z."/>
            <person name="Zauner S."/>
            <person name="Barry K."/>
            <person name="Bell C."/>
            <person name="Bharti A.K."/>
            <person name="Crow J.A."/>
            <person name="Grimwood J."/>
            <person name="Kramer R."/>
            <person name="Lindquist E."/>
            <person name="Lucas S."/>
            <person name="Salamov A."/>
            <person name="McFadden G.I."/>
            <person name="Lane C.E."/>
            <person name="Keeling P.J."/>
            <person name="Gray M.W."/>
            <person name="Grigoriev I.V."/>
            <person name="Archibald J.M."/>
        </authorList>
    </citation>
    <scope>NUCLEOTIDE SEQUENCE</scope>
    <source>
        <strain evidence="16 18">CCMP2712</strain>
    </source>
</reference>
<comment type="catalytic activity">
    <reaction evidence="13">
        <text>N(4)-{beta-D-GlcNAc-(1-&gt;2)-[beta-D-GlcNAc-(1-&gt;4)]-alpha-D-Man-(1-&gt;3)-[beta-D-GlcNAc-(1-&gt;2)-alpha-D-Man-(1-&gt;6)]-beta-D-Man-(1-&gt;4)-beta-D-GlcNAc-(1-&gt;4)-beta-D-GlcNAc}-L-asparaginyl-[protein] + UDP-N-acetyl-alpha-D-glucosamine = N(4)-{beta-D-GlcNAc-(1-&gt;2)-[beta-D-GlcNAc-(1-&gt;4)]-alpha-D-Man-(1-&gt;3)-[beta-D-GlcNAc-(1-&gt;2)-[beta-D-GlcNAc-(1-&gt;6)]-alpha-D-Man-(1-&gt;6)]-beta-D-Man-(1-&gt;4)-beta-D-GlcNAc-(1-&gt;4)-beta-D-GlcNAc}-L-asparaginyl-[protein] + UDP + H(+)</text>
        <dbReference type="Rhea" id="RHEA:16921"/>
        <dbReference type="Rhea" id="RHEA-COMP:14374"/>
        <dbReference type="Rhea" id="RHEA-COMP:14377"/>
        <dbReference type="ChEBI" id="CHEBI:15378"/>
        <dbReference type="ChEBI" id="CHEBI:57705"/>
        <dbReference type="ChEBI" id="CHEBI:58223"/>
        <dbReference type="ChEBI" id="CHEBI:139507"/>
        <dbReference type="ChEBI" id="CHEBI:139510"/>
        <dbReference type="EC" id="2.4.1.155"/>
    </reaction>
</comment>
<keyword evidence="10" id="KW-0333">Golgi apparatus</keyword>
<dbReference type="GO" id="GO:0006487">
    <property type="term" value="P:protein N-linked glycosylation"/>
    <property type="evidence" value="ECO:0007669"/>
    <property type="project" value="TreeGrafter"/>
</dbReference>
<dbReference type="RefSeq" id="XP_005820593.1">
    <property type="nucleotide sequence ID" value="XM_005820536.1"/>
</dbReference>
<dbReference type="GO" id="GO:0000139">
    <property type="term" value="C:Golgi membrane"/>
    <property type="evidence" value="ECO:0007669"/>
    <property type="project" value="UniProtKB-SubCell"/>
</dbReference>
<dbReference type="PANTHER" id="PTHR15075:SF2">
    <property type="entry name" value="ALPHA-1,6-MANNOSYLGLYCOPROTEIN 6-BETA-N-ACETYLGLUCOSAMINYLTRANSFERASE"/>
    <property type="match status" value="1"/>
</dbReference>
<evidence type="ECO:0000256" key="12">
    <source>
        <dbReference type="ARBA" id="ARBA00023180"/>
    </source>
</evidence>
<keyword evidence="14" id="KW-0732">Signal</keyword>
<evidence type="ECO:0000256" key="5">
    <source>
        <dbReference type="ARBA" id="ARBA00022676"/>
    </source>
</evidence>
<keyword evidence="9" id="KW-1133">Transmembrane helix</keyword>
<keyword evidence="8" id="KW-0735">Signal-anchor</keyword>
<evidence type="ECO:0000256" key="8">
    <source>
        <dbReference type="ARBA" id="ARBA00022968"/>
    </source>
</evidence>
<organism evidence="16">
    <name type="scientific">Guillardia theta (strain CCMP2712)</name>
    <name type="common">Cryptophyte</name>
    <dbReference type="NCBI Taxonomy" id="905079"/>
    <lineage>
        <taxon>Eukaryota</taxon>
        <taxon>Cryptophyceae</taxon>
        <taxon>Pyrenomonadales</taxon>
        <taxon>Geminigeraceae</taxon>
        <taxon>Guillardia</taxon>
    </lineage>
</organism>
<reference evidence="17" key="3">
    <citation type="submission" date="2015-06" db="UniProtKB">
        <authorList>
            <consortium name="EnsemblProtists"/>
        </authorList>
    </citation>
    <scope>IDENTIFICATION</scope>
</reference>
<feature type="domain" description="Glycosyltransferase family 18 catalytic" evidence="15">
    <location>
        <begin position="223"/>
        <end position="326"/>
    </location>
</feature>
<dbReference type="InterPro" id="IPR026116">
    <property type="entry name" value="GT18_cat"/>
</dbReference>
<reference evidence="18" key="2">
    <citation type="submission" date="2012-11" db="EMBL/GenBank/DDBJ databases">
        <authorList>
            <person name="Kuo A."/>
            <person name="Curtis B.A."/>
            <person name="Tanifuji G."/>
            <person name="Burki F."/>
            <person name="Gruber A."/>
            <person name="Irimia M."/>
            <person name="Maruyama S."/>
            <person name="Arias M.C."/>
            <person name="Ball S.G."/>
            <person name="Gile G.H."/>
            <person name="Hirakawa Y."/>
            <person name="Hopkins J.F."/>
            <person name="Rensing S.A."/>
            <person name="Schmutz J."/>
            <person name="Symeonidi A."/>
            <person name="Elias M."/>
            <person name="Eveleigh R.J."/>
            <person name="Herman E.K."/>
            <person name="Klute M.J."/>
            <person name="Nakayama T."/>
            <person name="Obornik M."/>
            <person name="Reyes-Prieto A."/>
            <person name="Armbrust E.V."/>
            <person name="Aves S.J."/>
            <person name="Beiko R.G."/>
            <person name="Coutinho P."/>
            <person name="Dacks J.B."/>
            <person name="Durnford D.G."/>
            <person name="Fast N.M."/>
            <person name="Green B.R."/>
            <person name="Grisdale C."/>
            <person name="Hempe F."/>
            <person name="Henrissat B."/>
            <person name="Hoppner M.P."/>
            <person name="Ishida K.-I."/>
            <person name="Kim E."/>
            <person name="Koreny L."/>
            <person name="Kroth P.G."/>
            <person name="Liu Y."/>
            <person name="Malik S.-B."/>
            <person name="Maier U.G."/>
            <person name="McRose D."/>
            <person name="Mock T."/>
            <person name="Neilson J.A."/>
            <person name="Onodera N.T."/>
            <person name="Poole A.M."/>
            <person name="Pritham E.J."/>
            <person name="Richards T.A."/>
            <person name="Rocap G."/>
            <person name="Roy S.W."/>
            <person name="Sarai C."/>
            <person name="Schaack S."/>
            <person name="Shirato S."/>
            <person name="Slamovits C.H."/>
            <person name="Spencer D.F."/>
            <person name="Suzuki S."/>
            <person name="Worden A.Z."/>
            <person name="Zauner S."/>
            <person name="Barry K."/>
            <person name="Bell C."/>
            <person name="Bharti A.K."/>
            <person name="Crow J.A."/>
            <person name="Grimwood J."/>
            <person name="Kramer R."/>
            <person name="Lindquist E."/>
            <person name="Lucas S."/>
            <person name="Salamov A."/>
            <person name="McFadden G.I."/>
            <person name="Lane C.E."/>
            <person name="Keeling P.J."/>
            <person name="Gray M.W."/>
            <person name="Grigoriev I.V."/>
            <person name="Archibald J.M."/>
        </authorList>
    </citation>
    <scope>NUCLEOTIDE SEQUENCE</scope>
    <source>
        <strain evidence="18">CCMP2712</strain>
    </source>
</reference>
<evidence type="ECO:0000256" key="14">
    <source>
        <dbReference type="SAM" id="SignalP"/>
    </source>
</evidence>
<dbReference type="Pfam" id="PF15024">
    <property type="entry name" value="Glyco_transf_18"/>
    <property type="match status" value="1"/>
</dbReference>
<keyword evidence="18" id="KW-1185">Reference proteome</keyword>
<dbReference type="KEGG" id="gtt:GUITHDRAFT_147789"/>
<evidence type="ECO:0000256" key="2">
    <source>
        <dbReference type="ARBA" id="ARBA00004922"/>
    </source>
</evidence>
<accession>L1IBK0</accession>
<evidence type="ECO:0000256" key="3">
    <source>
        <dbReference type="ARBA" id="ARBA00007477"/>
    </source>
</evidence>